<protein>
    <submittedName>
        <fullName evidence="3">Uncharacterized protein</fullName>
    </submittedName>
</protein>
<dbReference type="Gene3D" id="3.90.210.10">
    <property type="entry name" value="Heat-Labile Enterotoxin, subunit A"/>
    <property type="match status" value="1"/>
</dbReference>
<feature type="region of interest" description="Disordered" evidence="1">
    <location>
        <begin position="772"/>
        <end position="803"/>
    </location>
</feature>
<feature type="signal peptide" evidence="2">
    <location>
        <begin position="1"/>
        <end position="18"/>
    </location>
</feature>
<evidence type="ECO:0000256" key="2">
    <source>
        <dbReference type="SAM" id="SignalP"/>
    </source>
</evidence>
<dbReference type="EMBL" id="LCWV01000007">
    <property type="protein sequence ID" value="PWI71629.1"/>
    <property type="molecule type" value="Genomic_DNA"/>
</dbReference>
<organism evidence="3 4">
    <name type="scientific">Purpureocillium lilacinum</name>
    <name type="common">Paecilomyces lilacinus</name>
    <dbReference type="NCBI Taxonomy" id="33203"/>
    <lineage>
        <taxon>Eukaryota</taxon>
        <taxon>Fungi</taxon>
        <taxon>Dikarya</taxon>
        <taxon>Ascomycota</taxon>
        <taxon>Pezizomycotina</taxon>
        <taxon>Sordariomycetes</taxon>
        <taxon>Hypocreomycetidae</taxon>
        <taxon>Hypocreales</taxon>
        <taxon>Ophiocordycipitaceae</taxon>
        <taxon>Purpureocillium</taxon>
    </lineage>
</organism>
<keyword evidence="2" id="KW-0732">Signal</keyword>
<proteinExistence type="predicted"/>
<name>A0A2U3EAT6_PURLI</name>
<comment type="caution">
    <text evidence="3">The sequence shown here is derived from an EMBL/GenBank/DDBJ whole genome shotgun (WGS) entry which is preliminary data.</text>
</comment>
<evidence type="ECO:0000313" key="4">
    <source>
        <dbReference type="Proteomes" id="UP000245956"/>
    </source>
</evidence>
<reference evidence="3 4" key="1">
    <citation type="journal article" date="2016" name="Front. Microbiol.">
        <title>Genome and transcriptome sequences reveal the specific parasitism of the nematophagous Purpureocillium lilacinum 36-1.</title>
        <authorList>
            <person name="Xie J."/>
            <person name="Li S."/>
            <person name="Mo C."/>
            <person name="Xiao X."/>
            <person name="Peng D."/>
            <person name="Wang G."/>
            <person name="Xiao Y."/>
        </authorList>
    </citation>
    <scope>NUCLEOTIDE SEQUENCE [LARGE SCALE GENOMIC DNA]</scope>
    <source>
        <strain evidence="3 4">36-1</strain>
    </source>
</reference>
<sequence length="803" mass="89585">MRMRMLVGLFACHIYATTEIPPLETAAVSREGILDPPFMFFHGMSSPDFVYHIALYEGAQDTQTPTHMMSPIQVYRRGGIDHLDSRGLPQFLNVSSSLAEVHRRGAGHEGAWIYQVATGPHMMYGPPLFNQARRHYWTVGALFWSQIVAFAVTTGGDRPEDLVWQRNTQYNRTWERFGASPWQPLFGSFGPERAEQERVFREFARDASNPLGEFLRELTDDSNPTFSDAQRHDLRELLGWGLGRLPGHGFSLLHAPHMAISSITEAALGTDWIALNAPLRLRLMMEGGLPGESQGANLEIMLEEVVARRLAECHDEVDRLLDHLLDLHGVPGPSGLAGDRTVPQIEELARTGLCSAPSAGDSEACMGLVSHALRTVPGVPPTPASQPASGRWAHPAWLAELQEQERMRRCNDNEGATGLRSDGRMNYTDEDRRIQWTEFAQIASVEIHETELLLQLETLGLDYMRERHPQLFSIMRQRFPAVYDTLSNAGSLGVTRLFCIALNQQRASSFKRSVDDALLPQAPSAKQKACAALISMVEADPRIYVCLHVDFIDPCQRLEVPQEQCVDIPQGYAHASSSFLANPAAGFCRIFDQPKCKGDALYIASGTRRFIPKFDVDWNDRAASIMCTDFDPNANHQPTTLDCDEIDELTIIFKLGSKGTSDKLDFVVGTAQIFLVSDPKPYQQIVKPVDVKKTFNALTLPFKTLSWIGIASTGQTFLPPNFKMGGIALTARCASSKQKIVWDKFINYDPGWLSRSEDLSSEVVWYTNPRPADWRKRRNSDAELESGGTKDGTKGGHDEHRYG</sequence>
<evidence type="ECO:0000313" key="3">
    <source>
        <dbReference type="EMBL" id="PWI71629.1"/>
    </source>
</evidence>
<accession>A0A2U3EAT6</accession>
<evidence type="ECO:0000256" key="1">
    <source>
        <dbReference type="SAM" id="MobiDB-lite"/>
    </source>
</evidence>
<dbReference type="AlphaFoldDB" id="A0A2U3EAT6"/>
<gene>
    <name evidence="3" type="ORF">PCL_11723</name>
</gene>
<feature type="chain" id="PRO_5015569874" evidence="2">
    <location>
        <begin position="19"/>
        <end position="803"/>
    </location>
</feature>
<feature type="compositionally biased region" description="Basic and acidic residues" evidence="1">
    <location>
        <begin position="791"/>
        <end position="803"/>
    </location>
</feature>
<dbReference type="Proteomes" id="UP000245956">
    <property type="component" value="Unassembled WGS sequence"/>
</dbReference>